<evidence type="ECO:0000313" key="2">
    <source>
        <dbReference type="WBParaSite" id="JU765_v2.g1976.t1"/>
    </source>
</evidence>
<dbReference type="Proteomes" id="UP000887576">
    <property type="component" value="Unplaced"/>
</dbReference>
<reference evidence="2" key="1">
    <citation type="submission" date="2022-11" db="UniProtKB">
        <authorList>
            <consortium name="WormBaseParasite"/>
        </authorList>
    </citation>
    <scope>IDENTIFICATION</scope>
</reference>
<proteinExistence type="predicted"/>
<protein>
    <submittedName>
        <fullName evidence="2">Uncharacterized protein</fullName>
    </submittedName>
</protein>
<organism evidence="1 2">
    <name type="scientific">Panagrolaimus sp. JU765</name>
    <dbReference type="NCBI Taxonomy" id="591449"/>
    <lineage>
        <taxon>Eukaryota</taxon>
        <taxon>Metazoa</taxon>
        <taxon>Ecdysozoa</taxon>
        <taxon>Nematoda</taxon>
        <taxon>Chromadorea</taxon>
        <taxon>Rhabditida</taxon>
        <taxon>Tylenchina</taxon>
        <taxon>Panagrolaimomorpha</taxon>
        <taxon>Panagrolaimoidea</taxon>
        <taxon>Panagrolaimidae</taxon>
        <taxon>Panagrolaimus</taxon>
    </lineage>
</organism>
<name>A0AC34QVA5_9BILA</name>
<accession>A0AC34QVA5</accession>
<evidence type="ECO:0000313" key="1">
    <source>
        <dbReference type="Proteomes" id="UP000887576"/>
    </source>
</evidence>
<sequence length="166" mass="19117">MSVVLTLASQLFEKSLINDLQQNSTIRRAKYGCIGLSTLAASMLLIALCHTSQIDVSTIYTLFVVFDAVSVATNSWYFIIRIFFSDRNETAATKYKFYLLKVLIAYINDLLESISVCLAIFFGMFVRRRMMSLLLVSHVRRLLQRIFFFEYPEFEQLVPELKAALI</sequence>
<dbReference type="WBParaSite" id="JU765_v2.g1976.t1">
    <property type="protein sequence ID" value="JU765_v2.g1976.t1"/>
    <property type="gene ID" value="JU765_v2.g1976"/>
</dbReference>